<comment type="caution">
    <text evidence="2">The sequence shown here is derived from an EMBL/GenBank/DDBJ whole genome shotgun (WGS) entry which is preliminary data.</text>
</comment>
<proteinExistence type="predicted"/>
<feature type="region of interest" description="Disordered" evidence="1">
    <location>
        <begin position="1"/>
        <end position="20"/>
    </location>
</feature>
<feature type="compositionally biased region" description="Low complexity" evidence="1">
    <location>
        <begin position="47"/>
        <end position="59"/>
    </location>
</feature>
<accession>W9GCS4</accession>
<protein>
    <submittedName>
        <fullName evidence="2">Uncharacterized protein</fullName>
    </submittedName>
</protein>
<reference evidence="2 3" key="1">
    <citation type="submission" date="2013-08" db="EMBL/GenBank/DDBJ databases">
        <title>Intrasporangium oryzae NRRL B-24470.</title>
        <authorList>
            <person name="Liu H."/>
            <person name="Wang G."/>
        </authorList>
    </citation>
    <scope>NUCLEOTIDE SEQUENCE [LARGE SCALE GENOMIC DNA]</scope>
    <source>
        <strain evidence="2 3">NRRL B-24470</strain>
    </source>
</reference>
<feature type="region of interest" description="Disordered" evidence="1">
    <location>
        <begin position="47"/>
        <end position="72"/>
    </location>
</feature>
<evidence type="ECO:0000313" key="2">
    <source>
        <dbReference type="EMBL" id="EWT02623.1"/>
    </source>
</evidence>
<feature type="compositionally biased region" description="Polar residues" evidence="1">
    <location>
        <begin position="1"/>
        <end position="18"/>
    </location>
</feature>
<organism evidence="2 3">
    <name type="scientific">Intrasporangium oryzae NRRL B-24470</name>
    <dbReference type="NCBI Taxonomy" id="1386089"/>
    <lineage>
        <taxon>Bacteria</taxon>
        <taxon>Bacillati</taxon>
        <taxon>Actinomycetota</taxon>
        <taxon>Actinomycetes</taxon>
        <taxon>Micrococcales</taxon>
        <taxon>Intrasporangiaceae</taxon>
        <taxon>Intrasporangium</taxon>
    </lineage>
</organism>
<dbReference type="Proteomes" id="UP000019489">
    <property type="component" value="Unassembled WGS sequence"/>
</dbReference>
<evidence type="ECO:0000256" key="1">
    <source>
        <dbReference type="SAM" id="MobiDB-lite"/>
    </source>
</evidence>
<keyword evidence="3" id="KW-1185">Reference proteome</keyword>
<gene>
    <name evidence="2" type="ORF">N865_02570</name>
</gene>
<name>W9GCS4_9MICO</name>
<sequence>MASRGLSSRPTRAGSQAATRAVGPAKVAVAVAVVKAMATAEAARAAEATAEAARAAAAREAAKPGTVGGRSH</sequence>
<evidence type="ECO:0000313" key="3">
    <source>
        <dbReference type="Proteomes" id="UP000019489"/>
    </source>
</evidence>
<dbReference type="EMBL" id="AWSA01000009">
    <property type="protein sequence ID" value="EWT02623.1"/>
    <property type="molecule type" value="Genomic_DNA"/>
</dbReference>
<dbReference type="AlphaFoldDB" id="W9GCS4"/>